<sequence>MVTEYGWRTRQICETVLDESLACGGLLSAAFKDAQKEQSDIKIQITERFIDTSQHPMDEKGISLAEMRQRLFDGFPSTFVTDICDPPEKRIANNFSSSHINCVSVMYLSRGG</sequence>
<gene>
    <name evidence="1" type="ORF">F2P81_003788</name>
</gene>
<dbReference type="Proteomes" id="UP000438429">
    <property type="component" value="Unassembled WGS sequence"/>
</dbReference>
<evidence type="ECO:0000313" key="1">
    <source>
        <dbReference type="EMBL" id="KAF0044630.1"/>
    </source>
</evidence>
<proteinExistence type="predicted"/>
<reference evidence="1 2" key="1">
    <citation type="submission" date="2019-06" db="EMBL/GenBank/DDBJ databases">
        <title>Draft genomes of female and male turbot (Scophthalmus maximus).</title>
        <authorList>
            <person name="Xu H."/>
            <person name="Xu X.-W."/>
            <person name="Shao C."/>
            <person name="Chen S."/>
        </authorList>
    </citation>
    <scope>NUCLEOTIDE SEQUENCE [LARGE SCALE GENOMIC DNA]</scope>
    <source>
        <strain evidence="1">Ysfricsl-2016a</strain>
        <tissue evidence="1">Blood</tissue>
    </source>
</reference>
<dbReference type="AlphaFoldDB" id="A0A6A4TLX4"/>
<name>A0A6A4TLX4_SCOMX</name>
<dbReference type="EMBL" id="VEVO01000003">
    <property type="protein sequence ID" value="KAF0044630.1"/>
    <property type="molecule type" value="Genomic_DNA"/>
</dbReference>
<evidence type="ECO:0000313" key="2">
    <source>
        <dbReference type="Proteomes" id="UP000438429"/>
    </source>
</evidence>
<accession>A0A6A4TLX4</accession>
<protein>
    <submittedName>
        <fullName evidence="1">Uncharacterized protein</fullName>
    </submittedName>
</protein>
<organism evidence="1 2">
    <name type="scientific">Scophthalmus maximus</name>
    <name type="common">Turbot</name>
    <name type="synonym">Psetta maxima</name>
    <dbReference type="NCBI Taxonomy" id="52904"/>
    <lineage>
        <taxon>Eukaryota</taxon>
        <taxon>Metazoa</taxon>
        <taxon>Chordata</taxon>
        <taxon>Craniata</taxon>
        <taxon>Vertebrata</taxon>
        <taxon>Euteleostomi</taxon>
        <taxon>Actinopterygii</taxon>
        <taxon>Neopterygii</taxon>
        <taxon>Teleostei</taxon>
        <taxon>Neoteleostei</taxon>
        <taxon>Acanthomorphata</taxon>
        <taxon>Carangaria</taxon>
        <taxon>Pleuronectiformes</taxon>
        <taxon>Pleuronectoidei</taxon>
        <taxon>Scophthalmidae</taxon>
        <taxon>Scophthalmus</taxon>
    </lineage>
</organism>
<comment type="caution">
    <text evidence="1">The sequence shown here is derived from an EMBL/GenBank/DDBJ whole genome shotgun (WGS) entry which is preliminary data.</text>
</comment>